<evidence type="ECO:0000313" key="4">
    <source>
        <dbReference type="Proteomes" id="UP000579647"/>
    </source>
</evidence>
<accession>A0A840WJE0</accession>
<feature type="domain" description="UspA" evidence="2">
    <location>
        <begin position="9"/>
        <end position="67"/>
    </location>
</feature>
<comment type="similarity">
    <text evidence="1">Belongs to the universal stress protein A family.</text>
</comment>
<evidence type="ECO:0000259" key="2">
    <source>
        <dbReference type="Pfam" id="PF00582"/>
    </source>
</evidence>
<comment type="caution">
    <text evidence="3">The sequence shown here is derived from an EMBL/GenBank/DDBJ whole genome shotgun (WGS) entry which is preliminary data.</text>
</comment>
<dbReference type="PANTHER" id="PTHR31964:SF113">
    <property type="entry name" value="USPA DOMAIN-CONTAINING PROTEIN"/>
    <property type="match status" value="1"/>
</dbReference>
<feature type="domain" description="UspA" evidence="2">
    <location>
        <begin position="79"/>
        <end position="221"/>
    </location>
</feature>
<dbReference type="Proteomes" id="UP000579647">
    <property type="component" value="Unassembled WGS sequence"/>
</dbReference>
<evidence type="ECO:0000256" key="1">
    <source>
        <dbReference type="ARBA" id="ARBA00008791"/>
    </source>
</evidence>
<dbReference type="InterPro" id="IPR006015">
    <property type="entry name" value="Universal_stress_UspA"/>
</dbReference>
<sequence>MHAQYPELRVEEVLALEDPATALLRRSSSKDLLVVGSRGLGAARSALDASVSVRLAARADCPVAVVPGTAEAKPSAPPRRIVVGVDGSENSRQALAFALREAARTEGGSVVVVHSWQVPLPFHSEALAQGGWSPPDDLLDLRSQEMVADMLAQVTDGGTEGVGVSVVRSGKDPAEAIVEAGADADLIVVGSRGRGSVRGLLLGSVSQSVLHTATVPVAVLPKRPRSRN</sequence>
<dbReference type="InterPro" id="IPR006016">
    <property type="entry name" value="UspA"/>
</dbReference>
<evidence type="ECO:0000313" key="3">
    <source>
        <dbReference type="EMBL" id="MBB5491995.1"/>
    </source>
</evidence>
<protein>
    <submittedName>
        <fullName evidence="3">Nucleotide-binding universal stress UspA family protein</fullName>
    </submittedName>
</protein>
<dbReference type="EMBL" id="JACHDO010000001">
    <property type="protein sequence ID" value="MBB5491995.1"/>
    <property type="molecule type" value="Genomic_DNA"/>
</dbReference>
<reference evidence="3 4" key="1">
    <citation type="submission" date="2020-08" db="EMBL/GenBank/DDBJ databases">
        <title>Sequencing the genomes of 1000 actinobacteria strains.</title>
        <authorList>
            <person name="Klenk H.-P."/>
        </authorList>
    </citation>
    <scope>NUCLEOTIDE SEQUENCE [LARGE SCALE GENOMIC DNA]</scope>
    <source>
        <strain evidence="3 4">DSM 44598</strain>
    </source>
</reference>
<name>A0A840WJE0_9ACTN</name>
<dbReference type="PANTHER" id="PTHR31964">
    <property type="entry name" value="ADENINE NUCLEOTIDE ALPHA HYDROLASES-LIKE SUPERFAMILY PROTEIN"/>
    <property type="match status" value="1"/>
</dbReference>
<dbReference type="InterPro" id="IPR014729">
    <property type="entry name" value="Rossmann-like_a/b/a_fold"/>
</dbReference>
<dbReference type="CDD" id="cd23659">
    <property type="entry name" value="USP_At3g01520-like"/>
    <property type="match status" value="1"/>
</dbReference>
<dbReference type="AlphaFoldDB" id="A0A840WJE0"/>
<gene>
    <name evidence="3" type="ORF">HNR07_003132</name>
</gene>
<proteinExistence type="inferred from homology"/>
<keyword evidence="4" id="KW-1185">Reference proteome</keyword>
<dbReference type="Gene3D" id="3.40.50.620">
    <property type="entry name" value="HUPs"/>
    <property type="match status" value="2"/>
</dbReference>
<dbReference type="SUPFAM" id="SSF52402">
    <property type="entry name" value="Adenine nucleotide alpha hydrolases-like"/>
    <property type="match status" value="2"/>
</dbReference>
<organism evidence="3 4">
    <name type="scientific">Nocardiopsis metallicus</name>
    <dbReference type="NCBI Taxonomy" id="179819"/>
    <lineage>
        <taxon>Bacteria</taxon>
        <taxon>Bacillati</taxon>
        <taxon>Actinomycetota</taxon>
        <taxon>Actinomycetes</taxon>
        <taxon>Streptosporangiales</taxon>
        <taxon>Nocardiopsidaceae</taxon>
        <taxon>Nocardiopsis</taxon>
    </lineage>
</organism>
<dbReference type="Pfam" id="PF00582">
    <property type="entry name" value="Usp"/>
    <property type="match status" value="2"/>
</dbReference>
<dbReference type="PRINTS" id="PR01438">
    <property type="entry name" value="UNVRSLSTRESS"/>
</dbReference>